<proteinExistence type="predicted"/>
<keyword evidence="2" id="KW-0378">Hydrolase</keyword>
<dbReference type="AlphaFoldDB" id="A0A4Y1QW00"/>
<reference evidence="2" key="1">
    <citation type="journal article" date="2019" name="Science">
        <title>Mutation of a bHLH transcription factor allowed almond domestication.</title>
        <authorList>
            <person name="Sanchez-Perez R."/>
            <person name="Pavan S."/>
            <person name="Mazzeo R."/>
            <person name="Moldovan C."/>
            <person name="Aiese Cigliano R."/>
            <person name="Del Cueto J."/>
            <person name="Ricciardi F."/>
            <person name="Lotti C."/>
            <person name="Ricciardi L."/>
            <person name="Dicenta F."/>
            <person name="Lopez-Marques R.L."/>
            <person name="Lindberg Moller B."/>
        </authorList>
    </citation>
    <scope>NUCLEOTIDE SEQUENCE</scope>
</reference>
<dbReference type="Pfam" id="PF01738">
    <property type="entry name" value="DLH"/>
    <property type="match status" value="1"/>
</dbReference>
<feature type="non-terminal residue" evidence="2">
    <location>
        <position position="1"/>
    </location>
</feature>
<organism evidence="2">
    <name type="scientific">Prunus dulcis</name>
    <name type="common">Almond</name>
    <name type="synonym">Amygdalus dulcis</name>
    <dbReference type="NCBI Taxonomy" id="3755"/>
    <lineage>
        <taxon>Eukaryota</taxon>
        <taxon>Viridiplantae</taxon>
        <taxon>Streptophyta</taxon>
        <taxon>Embryophyta</taxon>
        <taxon>Tracheophyta</taxon>
        <taxon>Spermatophyta</taxon>
        <taxon>Magnoliopsida</taxon>
        <taxon>eudicotyledons</taxon>
        <taxon>Gunneridae</taxon>
        <taxon>Pentapetalae</taxon>
        <taxon>rosids</taxon>
        <taxon>fabids</taxon>
        <taxon>Rosales</taxon>
        <taxon>Rosaceae</taxon>
        <taxon>Amygdaloideae</taxon>
        <taxon>Amygdaleae</taxon>
        <taxon>Prunus</taxon>
    </lineage>
</organism>
<feature type="domain" description="Dienelactone hydrolase" evidence="1">
    <location>
        <begin position="5"/>
        <end position="138"/>
    </location>
</feature>
<name>A0A4Y1QW00_PRUDU</name>
<dbReference type="GO" id="GO:0016787">
    <property type="term" value="F:hydrolase activity"/>
    <property type="evidence" value="ECO:0007669"/>
    <property type="project" value="UniProtKB-KW"/>
</dbReference>
<accession>A0A4Y1QW00</accession>
<dbReference type="Gene3D" id="3.40.50.1820">
    <property type="entry name" value="alpha/beta hydrolase"/>
    <property type="match status" value="1"/>
</dbReference>
<gene>
    <name evidence="2" type="ORF">Prudu_004648</name>
</gene>
<dbReference type="PANTHER" id="PTHR17630">
    <property type="entry name" value="DIENELACTONE HYDROLASE"/>
    <property type="match status" value="1"/>
</dbReference>
<dbReference type="SUPFAM" id="SSF53474">
    <property type="entry name" value="alpha/beta-Hydrolases"/>
    <property type="match status" value="1"/>
</dbReference>
<evidence type="ECO:0000313" key="2">
    <source>
        <dbReference type="EMBL" id="BBG95977.1"/>
    </source>
</evidence>
<sequence length="140" mass="15573">DKGFEDAKSIINALKEKGYSAIGAAGFCWGGKVVTELAKSDFVQAAVLLHPSFVALDDIEGVKVPMAVLGAEIDEYSPLELLKQFEEILAAKSEIDSYVKIFPKAEHSWTVRYNVEDEEAVKRAEEAHNNMIDWFSKHVK</sequence>
<dbReference type="EMBL" id="AP019297">
    <property type="protein sequence ID" value="BBG95977.1"/>
    <property type="molecule type" value="Genomic_DNA"/>
</dbReference>
<dbReference type="PANTHER" id="PTHR17630:SF96">
    <property type="entry name" value="ENDO-1,3-1,4-BETA-D-GLUCANASE-LIKE PROTEIN"/>
    <property type="match status" value="1"/>
</dbReference>
<evidence type="ECO:0000259" key="1">
    <source>
        <dbReference type="Pfam" id="PF01738"/>
    </source>
</evidence>
<dbReference type="InterPro" id="IPR029058">
    <property type="entry name" value="AB_hydrolase_fold"/>
</dbReference>
<protein>
    <submittedName>
        <fullName evidence="2">Alpha/beta-Hydrolases superfamily protein</fullName>
    </submittedName>
</protein>
<dbReference type="InterPro" id="IPR002925">
    <property type="entry name" value="Dienelactn_hydro"/>
</dbReference>